<keyword evidence="2" id="KW-1185">Reference proteome</keyword>
<gene>
    <name evidence="1" type="ORF">BDY19DRAFT_433237</name>
</gene>
<reference evidence="1" key="1">
    <citation type="journal article" date="2021" name="Environ. Microbiol.">
        <title>Gene family expansions and transcriptome signatures uncover fungal adaptations to wood decay.</title>
        <authorList>
            <person name="Hage H."/>
            <person name="Miyauchi S."/>
            <person name="Viragh M."/>
            <person name="Drula E."/>
            <person name="Min B."/>
            <person name="Chaduli D."/>
            <person name="Navarro D."/>
            <person name="Favel A."/>
            <person name="Norest M."/>
            <person name="Lesage-Meessen L."/>
            <person name="Balint B."/>
            <person name="Merenyi Z."/>
            <person name="de Eugenio L."/>
            <person name="Morin E."/>
            <person name="Martinez A.T."/>
            <person name="Baldrian P."/>
            <person name="Stursova M."/>
            <person name="Martinez M.J."/>
            <person name="Novotny C."/>
            <person name="Magnuson J.K."/>
            <person name="Spatafora J.W."/>
            <person name="Maurice S."/>
            <person name="Pangilinan J."/>
            <person name="Andreopoulos W."/>
            <person name="LaButti K."/>
            <person name="Hundley H."/>
            <person name="Na H."/>
            <person name="Kuo A."/>
            <person name="Barry K."/>
            <person name="Lipzen A."/>
            <person name="Henrissat B."/>
            <person name="Riley R."/>
            <person name="Ahrendt S."/>
            <person name="Nagy L.G."/>
            <person name="Grigoriev I.V."/>
            <person name="Martin F."/>
            <person name="Rosso M.N."/>
        </authorList>
    </citation>
    <scope>NUCLEOTIDE SEQUENCE</scope>
    <source>
        <strain evidence="1">CBS 384.51</strain>
    </source>
</reference>
<name>A0ACB8TUE2_9APHY</name>
<dbReference type="Proteomes" id="UP001055072">
    <property type="component" value="Unassembled WGS sequence"/>
</dbReference>
<evidence type="ECO:0000313" key="1">
    <source>
        <dbReference type="EMBL" id="KAI0085672.1"/>
    </source>
</evidence>
<accession>A0ACB8TUE2</accession>
<evidence type="ECO:0000313" key="2">
    <source>
        <dbReference type="Proteomes" id="UP001055072"/>
    </source>
</evidence>
<dbReference type="EMBL" id="MU274929">
    <property type="protein sequence ID" value="KAI0085672.1"/>
    <property type="molecule type" value="Genomic_DNA"/>
</dbReference>
<sequence>MLCSMGSTIVRIKRTWSRFASISPSALFTSKEHGTQHIAISMGPELVWNSTTGHLRSEDMSSRGISLCLSFPFPLASLSPCHGRSFSLCGRPIVMLCDAASRIVRKSTTRPREPLTSTPCTIFYSQSRGRSGNRAIELTLISITCAPTCMIA</sequence>
<comment type="caution">
    <text evidence="1">The sequence shown here is derived from an EMBL/GenBank/DDBJ whole genome shotgun (WGS) entry which is preliminary data.</text>
</comment>
<proteinExistence type="predicted"/>
<organism evidence="1 2">
    <name type="scientific">Irpex rosettiformis</name>
    <dbReference type="NCBI Taxonomy" id="378272"/>
    <lineage>
        <taxon>Eukaryota</taxon>
        <taxon>Fungi</taxon>
        <taxon>Dikarya</taxon>
        <taxon>Basidiomycota</taxon>
        <taxon>Agaricomycotina</taxon>
        <taxon>Agaricomycetes</taxon>
        <taxon>Polyporales</taxon>
        <taxon>Irpicaceae</taxon>
        <taxon>Irpex</taxon>
    </lineage>
</organism>
<protein>
    <submittedName>
        <fullName evidence="1">Uncharacterized protein</fullName>
    </submittedName>
</protein>